<evidence type="ECO:0000313" key="1">
    <source>
        <dbReference type="EMBL" id="VUZ85506.1"/>
    </source>
</evidence>
<protein>
    <recommendedName>
        <fullName evidence="3">Nucleotidyltransferase family protein</fullName>
    </recommendedName>
</protein>
<dbReference type="Pfam" id="PF14907">
    <property type="entry name" value="NTP_transf_5"/>
    <property type="match status" value="1"/>
</dbReference>
<dbReference type="InterPro" id="IPR043519">
    <property type="entry name" value="NT_sf"/>
</dbReference>
<dbReference type="AlphaFoldDB" id="A0A564ZK53"/>
<evidence type="ECO:0000313" key="2">
    <source>
        <dbReference type="Proteomes" id="UP000334340"/>
    </source>
</evidence>
<keyword evidence="2" id="KW-1185">Reference proteome</keyword>
<accession>A0A564ZK53</accession>
<proteinExistence type="predicted"/>
<organism evidence="1 2">
    <name type="scientific">Candidatus Methylomirabilis lanthanidiphila</name>
    <dbReference type="NCBI Taxonomy" id="2211376"/>
    <lineage>
        <taxon>Bacteria</taxon>
        <taxon>Candidatus Methylomirabilota</taxon>
        <taxon>Candidatus Methylomirabilia</taxon>
        <taxon>Candidatus Methylomirabilales</taxon>
        <taxon>Candidatus Methylomirabilaceae</taxon>
        <taxon>Candidatus Methylomirabilis</taxon>
    </lineage>
</organism>
<dbReference type="SUPFAM" id="SSF81301">
    <property type="entry name" value="Nucleotidyltransferase"/>
    <property type="match status" value="1"/>
</dbReference>
<dbReference type="Gene3D" id="3.30.460.40">
    <property type="match status" value="1"/>
</dbReference>
<name>A0A564ZK53_9BACT</name>
<sequence length="365" mass="42060">MNRFPERGALLGMLRASLHEEPAHAKPTFSSLDWHLLQRLVRHHRVGPLLSYGLRRTRFAGIPEWVRSEWEAQRREAVANDLYHLQALEELARLFESRDIPFILLKGEALSKTCYPVEGLRPYNDIDLLIKEDSYGAAKAALTAVGFRLRYPHLESEKRELFGEIEFDRQGPRILTVDLHWDTLMASWRSPSLLGETLAWNCPDRIHVGRQIVPVLGGEILLLFLCVHFAFHHVFDGLILLCDLLLTLRRDGNRTDWDRLLQMAHRHQCRQAAYYALTCVQSLLGAQVPTAVLDHLRPPAQVRLLMPTERLLVRDREVPQILERYVKFLLIDHEAGRLRAAKSWWQSSKAWTITRSDTNAPDASG</sequence>
<dbReference type="EMBL" id="CABIKM010000026">
    <property type="protein sequence ID" value="VUZ85506.1"/>
    <property type="molecule type" value="Genomic_DNA"/>
</dbReference>
<dbReference type="InterPro" id="IPR039498">
    <property type="entry name" value="NTP_transf_5"/>
</dbReference>
<reference evidence="1 2" key="1">
    <citation type="submission" date="2019-07" db="EMBL/GenBank/DDBJ databases">
        <authorList>
            <person name="Cremers G."/>
        </authorList>
    </citation>
    <scope>NUCLEOTIDE SEQUENCE [LARGE SCALE GENOMIC DNA]</scope>
</reference>
<gene>
    <name evidence="1" type="ORF">MELA_01891</name>
</gene>
<dbReference type="Proteomes" id="UP000334340">
    <property type="component" value="Unassembled WGS sequence"/>
</dbReference>
<evidence type="ECO:0008006" key="3">
    <source>
        <dbReference type="Google" id="ProtNLM"/>
    </source>
</evidence>